<proteinExistence type="predicted"/>
<reference evidence="2" key="1">
    <citation type="journal article" date="2021" name="Proc. Natl. Acad. Sci. U.S.A.">
        <title>A Catalog of Tens of Thousands of Viruses from Human Metagenomes Reveals Hidden Associations with Chronic Diseases.</title>
        <authorList>
            <person name="Tisza M.J."/>
            <person name="Buck C.B."/>
        </authorList>
    </citation>
    <scope>NUCLEOTIDE SEQUENCE</scope>
    <source>
        <strain evidence="2">Ct1h53</strain>
    </source>
</reference>
<evidence type="ECO:0000313" key="2">
    <source>
        <dbReference type="EMBL" id="DAD81474.1"/>
    </source>
</evidence>
<evidence type="ECO:0000256" key="1">
    <source>
        <dbReference type="SAM" id="Coils"/>
    </source>
</evidence>
<sequence>MTPTCIIKRDNKKKVVSVSTRSGDRSMLFDKIASIPLMENRERATTVFKTVFSNKFLKAFGDWRKKVPINKQAYNKVKSNIDLIPEAYRERVLDKASKMSNPILVSKSDAPYGIQESGFGFYSQDLGDNIMLVDAMVPSSISVPEGPGIDAGQYLQDTISSDFTPVSMVQDKGVNYMVIKDGLKIFSPEELPETDSNPVGVTYQTGEPRLFFMNDRSQLFEDYEEALRSGGNDIRIGFLSGTVQESTVDGVADITYKAGKYVLNNPKSFIPVMTASASTSLSTKGGIINYLIKKGLLSGSKIFDPETRSYYLTGEGHTGQIRLFNSALSYTDLRNHFGSDVSMNDQGMITISSLDNSKVTMRLATGGTERVSKEQIKNDLKSGRYNELDAKYDHFDALVVSFILEDNDLYADTKAKIVSDYSRQERDQRNSIVEILKTLGVSVIGMTDYIEKYQTKYGHEPSAKALADIANNVIAVGEDATLSDLVEETAHFLIEAYRDQNAVEAVLQDVEGTEEWNQYAGQYYNTYGKVYERAKLDNAVRREILGKILAREMQTGTAQAPVEPTSFLGRVRQLLSGIVSWLKSALSTQRQDLNNVIKNIRDLAITDIDKGFDISLLKDNDFTLYSLSSMNKNKFLESKIRALRKTLRDLRQISSDRAVTTSMTLAQLKTIEDKINKVETEIDKNEMAAAMNSMISTAEAQVRYLNNVVNTILHGDTKDGKLHFNTNDRKNIDIINNQVLPIMNDLRGYIRNRSTEFDEREKQDYTNRINTVIADINGIQSDIKSVQDLDESTLLDKLMNELHVPADKVKRVKEFFDKVQHDVSWISRWFGILEHSSSPFNNALGAMIAKDNYNAMVNAQPAISDFLAYAKKHGFNKSEFEKLLQKVDGKTSNYLRSALDMAKYDRNKKLAQMRAFATVMNIEISEEEINDVVDNNRNYVFKREVVDKDGNTVTENAKFKPSSDRVNTDIFTIEQEKIYTEQMEKWDAENSELEFSESYATRMESIYKKAEEELGHPVSQTTKEYLNALSRQKRILRQPFIDSGGNFDEVAYYKSSNYEEEGLLRKQRKEAASEYIYVGTRRVEKTGDQLKMAKEIQAINEVWRKESNNVTNAVSESFLERLRTIQREFGGEAALKTLMLGGHLSFNDRFWNDVESEQSARTESNNKASYLKMAHDIISSTTSDRDATDVDSIVKDIEKNKAIIKEIIGNNRDVADIGEINEATFTSSERDAFRAASEAIEADYAILIDYAKMVGLEDIDKYLTKSSKAENEVNQSYLNALADSKEIEWQFAQRHTTAKKAKRIQALRDKLFMAQDNRYMFTVSETNYLSEKLGIDKKLDRRDFRNAVRAKMSDIFGHDNGVAEVNDIVNEFARSQVFSYYKRMAPTGYAAMIDKIGRGEIDVAQMVKDVQNGTSTQDYGMDISYLSFDPARAWVAESEAENSGRNPDYVKDHGYGHRMPKKSLYRDESYFNDFGIKYDADGNEVATKNVEQWNMIQKLKEIKRQSLDLYKEQSPNLYAIPQISKQDIERVEGLGINFKNTVRNFVSDLCLDRVDDSLYGKTRQGEVYDPEDRLRSIPKYYIYELENQDDVSHDFGYSYSMLMMQSSLYNEKQKSIELAQGLEQMLLNKQFEGGKKAEATQAYQMFRDFFNDHYYGIRMNTKKLTVNIGGYTVDLTRIMMAVERFMSVMNLALSPFVAATGALTGHINLIMESAVGQYISKDSLKYASAEFSRLAPSCIAETGDIDRKSKLYVIGERMGIFNIRNRMYGAGYNRVARTLMRSPMYAFMEIMNYPLDPQVMIATMDNVRYYKGRFYTFQDFKMEKERNKEQSTIKREWDALKDRTLWSMVDVVDGKVVVKPGSGVTAEEVETQMAITRNQVRSLSQICNGSLNEENRTAASRNWIARFMTAHRGWLVLAAQRLWKSRGFNFQTMQEEEGLSITLKNMIAKTFSLASESGMKNIIDAWNENKDKMSEVEKTNLKRLSVYAGTFLIMQAVSMLLAGWRDDDENEESWLTQFGSYVGFRTINEIASQMPFIMELNVVDIINDPFVMGRKLKDLTDLRSYSLDKVTSGTYKGESKLFRQLAKQTFIKQWYNIKTPEDVARAYNWWQQTNNKSMMFFIGATPDSEGDDDVSYK</sequence>
<keyword evidence="1" id="KW-0175">Coiled coil</keyword>
<organism evidence="2">
    <name type="scientific">Podoviridae sp. ct1h53</name>
    <dbReference type="NCBI Taxonomy" id="2826536"/>
    <lineage>
        <taxon>Viruses</taxon>
        <taxon>Duplodnaviria</taxon>
        <taxon>Heunggongvirae</taxon>
        <taxon>Uroviricota</taxon>
        <taxon>Caudoviricetes</taxon>
    </lineage>
</organism>
<protein>
    <submittedName>
        <fullName evidence="2">Uncharacterized protein</fullName>
    </submittedName>
</protein>
<feature type="coiled-coil region" evidence="1">
    <location>
        <begin position="633"/>
        <end position="688"/>
    </location>
</feature>
<name>A0A8S5MGU5_9CAUD</name>
<accession>A0A8S5MGU5</accession>
<dbReference type="EMBL" id="BK014902">
    <property type="protein sequence ID" value="DAD81474.1"/>
    <property type="molecule type" value="Genomic_DNA"/>
</dbReference>